<evidence type="ECO:0000313" key="14">
    <source>
        <dbReference type="Proteomes" id="UP000027471"/>
    </source>
</evidence>
<dbReference type="Proteomes" id="UP000027471">
    <property type="component" value="Unassembled WGS sequence"/>
</dbReference>
<dbReference type="GO" id="GO:0005886">
    <property type="term" value="C:plasma membrane"/>
    <property type="evidence" value="ECO:0007669"/>
    <property type="project" value="UniProtKB-SubCell"/>
</dbReference>
<keyword evidence="8 12" id="KW-0812">Transmembrane</keyword>
<dbReference type="RefSeq" id="WP_038131037.1">
    <property type="nucleotide sequence ID" value="NZ_AUNB01000029.1"/>
</dbReference>
<evidence type="ECO:0000256" key="3">
    <source>
        <dbReference type="ARBA" id="ARBA00008741"/>
    </source>
</evidence>
<evidence type="ECO:0000256" key="9">
    <source>
        <dbReference type="ARBA" id="ARBA00022748"/>
    </source>
</evidence>
<dbReference type="AlphaFoldDB" id="A0A074KCN9"/>
<reference evidence="13 14" key="1">
    <citation type="journal article" date="2015" name="Antonie Van Leeuwenhoek">
        <title>Thioclava indica sp. nov., isolated from surface seawater of the Indian Ocean.</title>
        <authorList>
            <person name="Liu Y."/>
            <person name="Lai Q."/>
            <person name="Du J."/>
            <person name="Xu H."/>
            <person name="Jiang L."/>
            <person name="Shao Z."/>
        </authorList>
    </citation>
    <scope>NUCLEOTIDE SEQUENCE [LARGE SCALE GENOMIC DNA]</scope>
    <source>
        <strain evidence="13 14">DT23-4</strain>
    </source>
</reference>
<evidence type="ECO:0000256" key="5">
    <source>
        <dbReference type="ARBA" id="ARBA00022448"/>
    </source>
</evidence>
<dbReference type="Pfam" id="PF04995">
    <property type="entry name" value="CcmD"/>
    <property type="match status" value="1"/>
</dbReference>
<comment type="subcellular location">
    <subcellularLocation>
        <location evidence="2 12">Cell inner membrane</location>
        <topology evidence="2 12">Single-pass membrane protein</topology>
    </subcellularLocation>
</comment>
<evidence type="ECO:0000256" key="11">
    <source>
        <dbReference type="ARBA" id="ARBA00023136"/>
    </source>
</evidence>
<comment type="function">
    <text evidence="1 12">Required for the export of heme to the periplasm for the biogenesis of c-type cytochromes.</text>
</comment>
<dbReference type="GO" id="GO:0017004">
    <property type="term" value="P:cytochrome complex assembly"/>
    <property type="evidence" value="ECO:0007669"/>
    <property type="project" value="UniProtKB-KW"/>
</dbReference>
<keyword evidence="10 12" id="KW-1133">Transmembrane helix</keyword>
<evidence type="ECO:0000256" key="8">
    <source>
        <dbReference type="ARBA" id="ARBA00022692"/>
    </source>
</evidence>
<dbReference type="eggNOG" id="ENOG5032PCA">
    <property type="taxonomic scope" value="Bacteria"/>
</dbReference>
<name>A0A074KCN9_9RHOB</name>
<protein>
    <recommendedName>
        <fullName evidence="4 12">Heme exporter protein D</fullName>
    </recommendedName>
</protein>
<gene>
    <name evidence="13" type="ORF">DT23_04485</name>
</gene>
<evidence type="ECO:0000313" key="13">
    <source>
        <dbReference type="EMBL" id="KEO59342.1"/>
    </source>
</evidence>
<keyword evidence="9 12" id="KW-0201">Cytochrome c-type biogenesis</keyword>
<proteinExistence type="inferred from homology"/>
<sequence length="72" mass="7566">MTETTTTGTTITEGGVVLVDPSTKSYAYTVNIAWAATIGLLVVLVLVSLWQGARAKRALAEAEARKGRKSNG</sequence>
<evidence type="ECO:0000256" key="12">
    <source>
        <dbReference type="RuleBase" id="RU363101"/>
    </source>
</evidence>
<keyword evidence="5 12" id="KW-0813">Transport</keyword>
<dbReference type="STRING" id="1353528.DT23_04485"/>
<evidence type="ECO:0000256" key="6">
    <source>
        <dbReference type="ARBA" id="ARBA00022475"/>
    </source>
</evidence>
<keyword evidence="7 12" id="KW-0997">Cell inner membrane</keyword>
<keyword evidence="14" id="KW-1185">Reference proteome</keyword>
<evidence type="ECO:0000256" key="4">
    <source>
        <dbReference type="ARBA" id="ARBA00016461"/>
    </source>
</evidence>
<keyword evidence="11 12" id="KW-0472">Membrane</keyword>
<keyword evidence="6 12" id="KW-1003">Cell membrane</keyword>
<dbReference type="EMBL" id="AUNB01000029">
    <property type="protein sequence ID" value="KEO59342.1"/>
    <property type="molecule type" value="Genomic_DNA"/>
</dbReference>
<evidence type="ECO:0000256" key="7">
    <source>
        <dbReference type="ARBA" id="ARBA00022519"/>
    </source>
</evidence>
<evidence type="ECO:0000256" key="2">
    <source>
        <dbReference type="ARBA" id="ARBA00004377"/>
    </source>
</evidence>
<comment type="similarity">
    <text evidence="3 12">Belongs to the CcmD/CycX/HelD family.</text>
</comment>
<dbReference type="GO" id="GO:0015886">
    <property type="term" value="P:heme transport"/>
    <property type="evidence" value="ECO:0007669"/>
    <property type="project" value="InterPro"/>
</dbReference>
<comment type="caution">
    <text evidence="13">The sequence shown here is derived from an EMBL/GenBank/DDBJ whole genome shotgun (WGS) entry which is preliminary data.</text>
</comment>
<organism evidence="13 14">
    <name type="scientific">Thioclava indica</name>
    <dbReference type="NCBI Taxonomy" id="1353528"/>
    <lineage>
        <taxon>Bacteria</taxon>
        <taxon>Pseudomonadati</taxon>
        <taxon>Pseudomonadota</taxon>
        <taxon>Alphaproteobacteria</taxon>
        <taxon>Rhodobacterales</taxon>
        <taxon>Paracoccaceae</taxon>
        <taxon>Thioclava</taxon>
    </lineage>
</organism>
<dbReference type="InterPro" id="IPR007078">
    <property type="entry name" value="Haem_export_protD_CcmD"/>
</dbReference>
<evidence type="ECO:0000256" key="1">
    <source>
        <dbReference type="ARBA" id="ARBA00002442"/>
    </source>
</evidence>
<feature type="transmembrane region" description="Helical" evidence="12">
    <location>
        <begin position="26"/>
        <end position="50"/>
    </location>
</feature>
<accession>A0A074KCN9</accession>
<evidence type="ECO:0000256" key="10">
    <source>
        <dbReference type="ARBA" id="ARBA00022989"/>
    </source>
</evidence>